<dbReference type="InterPro" id="IPR000524">
    <property type="entry name" value="Tscrpt_reg_HTH_GntR"/>
</dbReference>
<evidence type="ECO:0000256" key="4">
    <source>
        <dbReference type="SAM" id="Coils"/>
    </source>
</evidence>
<dbReference type="Pfam" id="PF07729">
    <property type="entry name" value="FCD"/>
    <property type="match status" value="1"/>
</dbReference>
<reference evidence="6 7" key="1">
    <citation type="submission" date="2023-03" db="EMBL/GenBank/DDBJ databases">
        <title>Roseibium porphyridii sp. nov. and Roseibium rhodosorbium sp. nov. isolated from marine algae, Porphyridium cruentum and Rhodosorus marinus, respectively.</title>
        <authorList>
            <person name="Lee M.W."/>
            <person name="Choi B.J."/>
            <person name="Lee J.K."/>
            <person name="Choi D.G."/>
            <person name="Baek J.H."/>
            <person name="Bayburt H."/>
            <person name="Kim J.M."/>
            <person name="Han D.M."/>
            <person name="Kim K.H."/>
            <person name="Jeon C.O."/>
        </authorList>
    </citation>
    <scope>NUCLEOTIDE SEQUENCE [LARGE SCALE GENOMIC DNA]</scope>
    <source>
        <strain evidence="6 7">KMA01</strain>
    </source>
</reference>
<accession>A0ABY8EZQ2</accession>
<dbReference type="PANTHER" id="PTHR43537:SF44">
    <property type="entry name" value="GNTR FAMILY REGULATORY PROTEIN"/>
    <property type="match status" value="1"/>
</dbReference>
<feature type="coiled-coil region" evidence="4">
    <location>
        <begin position="118"/>
        <end position="145"/>
    </location>
</feature>
<proteinExistence type="predicted"/>
<dbReference type="Gene3D" id="1.20.120.530">
    <property type="entry name" value="GntR ligand-binding domain-like"/>
    <property type="match status" value="1"/>
</dbReference>
<dbReference type="EMBL" id="CP120863">
    <property type="protein sequence ID" value="WFE88662.1"/>
    <property type="molecule type" value="Genomic_DNA"/>
</dbReference>
<evidence type="ECO:0000256" key="1">
    <source>
        <dbReference type="ARBA" id="ARBA00023015"/>
    </source>
</evidence>
<dbReference type="SMART" id="SM00895">
    <property type="entry name" value="FCD"/>
    <property type="match status" value="1"/>
</dbReference>
<dbReference type="SUPFAM" id="SSF48008">
    <property type="entry name" value="GntR ligand-binding domain-like"/>
    <property type="match status" value="1"/>
</dbReference>
<evidence type="ECO:0000313" key="7">
    <source>
        <dbReference type="Proteomes" id="UP001209803"/>
    </source>
</evidence>
<evidence type="ECO:0000256" key="3">
    <source>
        <dbReference type="ARBA" id="ARBA00023163"/>
    </source>
</evidence>
<keyword evidence="2" id="KW-0238">DNA-binding</keyword>
<dbReference type="Proteomes" id="UP001209803">
    <property type="component" value="Chromosome"/>
</dbReference>
<keyword evidence="3" id="KW-0804">Transcription</keyword>
<dbReference type="InterPro" id="IPR008920">
    <property type="entry name" value="TF_FadR/GntR_C"/>
</dbReference>
<dbReference type="PANTHER" id="PTHR43537">
    <property type="entry name" value="TRANSCRIPTIONAL REGULATOR, GNTR FAMILY"/>
    <property type="match status" value="1"/>
</dbReference>
<dbReference type="CDD" id="cd07377">
    <property type="entry name" value="WHTH_GntR"/>
    <property type="match status" value="1"/>
</dbReference>
<dbReference type="InterPro" id="IPR036388">
    <property type="entry name" value="WH-like_DNA-bd_sf"/>
</dbReference>
<evidence type="ECO:0000259" key="5">
    <source>
        <dbReference type="PROSITE" id="PS50949"/>
    </source>
</evidence>
<protein>
    <submittedName>
        <fullName evidence="6">FadR/GntR family transcriptional regulator</fullName>
    </submittedName>
</protein>
<gene>
    <name evidence="6" type="ORF">K1718_21230</name>
</gene>
<feature type="domain" description="HTH gntR-type" evidence="5">
    <location>
        <begin position="11"/>
        <end position="79"/>
    </location>
</feature>
<dbReference type="PRINTS" id="PR00035">
    <property type="entry name" value="HTHGNTR"/>
</dbReference>
<keyword evidence="1" id="KW-0805">Transcription regulation</keyword>
<name>A0ABY8EZQ2_9HYPH</name>
<evidence type="ECO:0000256" key="2">
    <source>
        <dbReference type="ARBA" id="ARBA00023125"/>
    </source>
</evidence>
<dbReference type="Pfam" id="PF00392">
    <property type="entry name" value="GntR"/>
    <property type="match status" value="1"/>
</dbReference>
<dbReference type="SUPFAM" id="SSF46785">
    <property type="entry name" value="Winged helix' DNA-binding domain"/>
    <property type="match status" value="1"/>
</dbReference>
<keyword evidence="7" id="KW-1185">Reference proteome</keyword>
<dbReference type="PROSITE" id="PS50949">
    <property type="entry name" value="HTH_GNTR"/>
    <property type="match status" value="1"/>
</dbReference>
<sequence>MPQFREVQRASLLPDQIAADIMAKITDGELVPGDSLPTEHSLADTFGVSRNVVREAIARLRSDGVIESRQGRGAVVKPVSERETFRVDIRALGKSDNLADLFELRGILEIEAAGLAAERRSAEDLQDMRNALAEMEGQEQFDEERLEADAAFHRALGNATGNTYLSGIIGYISSRLKDTTRATSSLHARKDLVGITIAEHLKVLNAVEASDKSAARDAMAAHVRGAASRLKVKSKLAGRR</sequence>
<dbReference type="SMART" id="SM00345">
    <property type="entry name" value="HTH_GNTR"/>
    <property type="match status" value="1"/>
</dbReference>
<organism evidence="6 7">
    <name type="scientific">Roseibium porphyridii</name>
    <dbReference type="NCBI Taxonomy" id="2866279"/>
    <lineage>
        <taxon>Bacteria</taxon>
        <taxon>Pseudomonadati</taxon>
        <taxon>Pseudomonadota</taxon>
        <taxon>Alphaproteobacteria</taxon>
        <taxon>Hyphomicrobiales</taxon>
        <taxon>Stappiaceae</taxon>
        <taxon>Roseibium</taxon>
    </lineage>
</organism>
<dbReference type="InterPro" id="IPR036390">
    <property type="entry name" value="WH_DNA-bd_sf"/>
</dbReference>
<keyword evidence="4" id="KW-0175">Coiled coil</keyword>
<dbReference type="Gene3D" id="1.10.10.10">
    <property type="entry name" value="Winged helix-like DNA-binding domain superfamily/Winged helix DNA-binding domain"/>
    <property type="match status" value="1"/>
</dbReference>
<dbReference type="RefSeq" id="WP_173006105.1">
    <property type="nucleotide sequence ID" value="NZ_CP120863.1"/>
</dbReference>
<evidence type="ECO:0000313" key="6">
    <source>
        <dbReference type="EMBL" id="WFE88662.1"/>
    </source>
</evidence>
<dbReference type="InterPro" id="IPR011711">
    <property type="entry name" value="GntR_C"/>
</dbReference>